<evidence type="ECO:0000259" key="2">
    <source>
        <dbReference type="Pfam" id="PF26082"/>
    </source>
</evidence>
<feature type="compositionally biased region" description="Low complexity" evidence="1">
    <location>
        <begin position="157"/>
        <end position="171"/>
    </location>
</feature>
<feature type="region of interest" description="Disordered" evidence="1">
    <location>
        <begin position="154"/>
        <end position="180"/>
    </location>
</feature>
<dbReference type="Pfam" id="PF26082">
    <property type="entry name" value="zf-C2H2_AcuF"/>
    <property type="match status" value="1"/>
</dbReference>
<feature type="region of interest" description="Disordered" evidence="1">
    <location>
        <begin position="265"/>
        <end position="284"/>
    </location>
</feature>
<evidence type="ECO:0000313" key="4">
    <source>
        <dbReference type="Proteomes" id="UP000188318"/>
    </source>
</evidence>
<dbReference type="EMBL" id="KV907498">
    <property type="protein sequence ID" value="OOF96467.1"/>
    <property type="molecule type" value="Genomic_DNA"/>
</dbReference>
<dbReference type="OrthoDB" id="6133115at2759"/>
<dbReference type="PANTHER" id="PTHR35391">
    <property type="entry name" value="C2H2-TYPE DOMAIN-CONTAINING PROTEIN-RELATED"/>
    <property type="match status" value="1"/>
</dbReference>
<dbReference type="PANTHER" id="PTHR35391:SF7">
    <property type="entry name" value="C2H2-TYPE DOMAIN-CONTAINING PROTEIN"/>
    <property type="match status" value="1"/>
</dbReference>
<dbReference type="InterPro" id="IPR058925">
    <property type="entry name" value="zf-C2H2_AcuF"/>
</dbReference>
<dbReference type="Proteomes" id="UP000188318">
    <property type="component" value="Unassembled WGS sequence"/>
</dbReference>
<reference evidence="4" key="1">
    <citation type="journal article" date="2017" name="Genome Biol.">
        <title>Comparative genomics reveals high biological diversity and specific adaptations in the industrially and medically important fungal genus Aspergillus.</title>
        <authorList>
            <person name="de Vries R.P."/>
            <person name="Riley R."/>
            <person name="Wiebenga A."/>
            <person name="Aguilar-Osorio G."/>
            <person name="Amillis S."/>
            <person name="Uchima C.A."/>
            <person name="Anderluh G."/>
            <person name="Asadollahi M."/>
            <person name="Askin M."/>
            <person name="Barry K."/>
            <person name="Battaglia E."/>
            <person name="Bayram O."/>
            <person name="Benocci T."/>
            <person name="Braus-Stromeyer S.A."/>
            <person name="Caldana C."/>
            <person name="Canovas D."/>
            <person name="Cerqueira G.C."/>
            <person name="Chen F."/>
            <person name="Chen W."/>
            <person name="Choi C."/>
            <person name="Clum A."/>
            <person name="Dos Santos R.A."/>
            <person name="Damasio A.R."/>
            <person name="Diallinas G."/>
            <person name="Emri T."/>
            <person name="Fekete E."/>
            <person name="Flipphi M."/>
            <person name="Freyberg S."/>
            <person name="Gallo A."/>
            <person name="Gournas C."/>
            <person name="Habgood R."/>
            <person name="Hainaut M."/>
            <person name="Harispe M.L."/>
            <person name="Henrissat B."/>
            <person name="Hilden K.S."/>
            <person name="Hope R."/>
            <person name="Hossain A."/>
            <person name="Karabika E."/>
            <person name="Karaffa L."/>
            <person name="Karanyi Z."/>
            <person name="Krasevec N."/>
            <person name="Kuo A."/>
            <person name="Kusch H."/>
            <person name="LaButti K."/>
            <person name="Lagendijk E.L."/>
            <person name="Lapidus A."/>
            <person name="Levasseur A."/>
            <person name="Lindquist E."/>
            <person name="Lipzen A."/>
            <person name="Logrieco A.F."/>
            <person name="MacCabe A."/>
            <person name="Maekelae M.R."/>
            <person name="Malavazi I."/>
            <person name="Melin P."/>
            <person name="Meyer V."/>
            <person name="Mielnichuk N."/>
            <person name="Miskei M."/>
            <person name="Molnar A.P."/>
            <person name="Mule G."/>
            <person name="Ngan C.Y."/>
            <person name="Orejas M."/>
            <person name="Orosz E."/>
            <person name="Ouedraogo J.P."/>
            <person name="Overkamp K.M."/>
            <person name="Park H.-S."/>
            <person name="Perrone G."/>
            <person name="Piumi F."/>
            <person name="Punt P.J."/>
            <person name="Ram A.F."/>
            <person name="Ramon A."/>
            <person name="Rauscher S."/>
            <person name="Record E."/>
            <person name="Riano-Pachon D.M."/>
            <person name="Robert V."/>
            <person name="Roehrig J."/>
            <person name="Ruller R."/>
            <person name="Salamov A."/>
            <person name="Salih N.S."/>
            <person name="Samson R.A."/>
            <person name="Sandor E."/>
            <person name="Sanguinetti M."/>
            <person name="Schuetze T."/>
            <person name="Sepcic K."/>
            <person name="Shelest E."/>
            <person name="Sherlock G."/>
            <person name="Sophianopoulou V."/>
            <person name="Squina F.M."/>
            <person name="Sun H."/>
            <person name="Susca A."/>
            <person name="Todd R.B."/>
            <person name="Tsang A."/>
            <person name="Unkles S.E."/>
            <person name="van de Wiele N."/>
            <person name="van Rossen-Uffink D."/>
            <person name="Oliveira J.V."/>
            <person name="Vesth T.C."/>
            <person name="Visser J."/>
            <person name="Yu J.-H."/>
            <person name="Zhou M."/>
            <person name="Andersen M.R."/>
            <person name="Archer D.B."/>
            <person name="Baker S.E."/>
            <person name="Benoit I."/>
            <person name="Brakhage A.A."/>
            <person name="Braus G.H."/>
            <person name="Fischer R."/>
            <person name="Frisvad J.C."/>
            <person name="Goldman G.H."/>
            <person name="Houbraken J."/>
            <person name="Oakley B."/>
            <person name="Pocsi I."/>
            <person name="Scazzocchio C."/>
            <person name="Seiboth B."/>
            <person name="vanKuyk P.A."/>
            <person name="Wortman J."/>
            <person name="Dyer P.S."/>
            <person name="Grigoriev I.V."/>
        </authorList>
    </citation>
    <scope>NUCLEOTIDE SEQUENCE [LARGE SCALE GENOMIC DNA]</scope>
    <source>
        <strain evidence="4">ITEM 5010</strain>
    </source>
</reference>
<keyword evidence="4" id="KW-1185">Reference proteome</keyword>
<sequence>MSIFEAFLDCEHAFDELYDATLLHEGPYHIGVMKDVDDYKQWAQRVGAAYGRGYPEYSLDGKLGEASILRDIVSIPPRPPGSKHTITGLQVPKQLASLEKCVMKARDVVLMEGVDTQKRRAVWDAGQFDDGVCELSLPESKEYMPYESHEYYDDDAGSVSSSASEGYASDSTAHSDPPEATDLQTAVAGIRRVMQDLEALGLEDLEAVDGPDGAYDDEVASFENSDVVWVQRKFDNGFLADDVKRRLGKMITRCRQLLCDRRKESGLPADAPGQTLAPSVNKPNLTVSGPCDDTDLHLEVPHPPVELKEGEMTEFECAYCNHSVCIDSHRAWEEHIINDLQPYVCTYSHCSSSHQFFEDVDEWIEHEKEHDGGCFWCNTSGHETYEDQEAFKTHMVDEHGMTSDTSPFHYFWHRSVTVGVPENGEPEEVCNLCFERTWDRKKHVARHLQQLAMYALVWEDEIGDHYETDT</sequence>
<evidence type="ECO:0000313" key="3">
    <source>
        <dbReference type="EMBL" id="OOF96467.1"/>
    </source>
</evidence>
<proteinExistence type="predicted"/>
<dbReference type="VEuPathDB" id="FungiDB:ASPCADRAFT_129549"/>
<accession>A0A1R3RPQ3</accession>
<organism evidence="3 4">
    <name type="scientific">Aspergillus carbonarius (strain ITEM 5010)</name>
    <dbReference type="NCBI Taxonomy" id="602072"/>
    <lineage>
        <taxon>Eukaryota</taxon>
        <taxon>Fungi</taxon>
        <taxon>Dikarya</taxon>
        <taxon>Ascomycota</taxon>
        <taxon>Pezizomycotina</taxon>
        <taxon>Eurotiomycetes</taxon>
        <taxon>Eurotiomycetidae</taxon>
        <taxon>Eurotiales</taxon>
        <taxon>Aspergillaceae</taxon>
        <taxon>Aspergillus</taxon>
        <taxon>Aspergillus subgen. Circumdati</taxon>
    </lineage>
</organism>
<protein>
    <recommendedName>
        <fullName evidence="2">Oxidoreductase acuF-like C2H2 type zinc-finger domain-containing protein</fullName>
    </recommendedName>
</protein>
<evidence type="ECO:0000256" key="1">
    <source>
        <dbReference type="SAM" id="MobiDB-lite"/>
    </source>
</evidence>
<dbReference type="AlphaFoldDB" id="A0A1R3RPQ3"/>
<gene>
    <name evidence="3" type="ORF">ASPCADRAFT_129549</name>
</gene>
<name>A0A1R3RPQ3_ASPC5</name>
<feature type="domain" description="Oxidoreductase acuF-like C2H2 type zinc-finger" evidence="2">
    <location>
        <begin position="313"/>
        <end position="340"/>
    </location>
</feature>